<gene>
    <name evidence="1" type="ORF">KUF71_010359</name>
</gene>
<reference evidence="1" key="2">
    <citation type="journal article" date="2023" name="BMC Genomics">
        <title>Pest status, molecular evolution, and epigenetic factors derived from the genome assembly of Frankliniella fusca, a thysanopteran phytovirus vector.</title>
        <authorList>
            <person name="Catto M.A."/>
            <person name="Labadie P.E."/>
            <person name="Jacobson A.L."/>
            <person name="Kennedy G.G."/>
            <person name="Srinivasan R."/>
            <person name="Hunt B.G."/>
        </authorList>
    </citation>
    <scope>NUCLEOTIDE SEQUENCE</scope>
    <source>
        <strain evidence="1">PL_HMW_Pooled</strain>
    </source>
</reference>
<reference evidence="1" key="1">
    <citation type="submission" date="2021-07" db="EMBL/GenBank/DDBJ databases">
        <authorList>
            <person name="Catto M.A."/>
            <person name="Jacobson A."/>
            <person name="Kennedy G."/>
            <person name="Labadie P."/>
            <person name="Hunt B.G."/>
            <person name="Srinivasan R."/>
        </authorList>
    </citation>
    <scope>NUCLEOTIDE SEQUENCE</scope>
    <source>
        <strain evidence="1">PL_HMW_Pooled</strain>
        <tissue evidence="1">Head</tissue>
    </source>
</reference>
<comment type="caution">
    <text evidence="1">The sequence shown here is derived from an EMBL/GenBank/DDBJ whole genome shotgun (WGS) entry which is preliminary data.</text>
</comment>
<evidence type="ECO:0000313" key="2">
    <source>
        <dbReference type="Proteomes" id="UP001219518"/>
    </source>
</evidence>
<dbReference type="Proteomes" id="UP001219518">
    <property type="component" value="Unassembled WGS sequence"/>
</dbReference>
<accession>A0AAE1HGY8</accession>
<name>A0AAE1HGY8_9NEOP</name>
<sequence length="66" mass="7182">MDRTTPVAVCGQREHASALRITDLTVIVSCSKLTIGKRPQLRWEICVLPLVPCASLVPIVTQLPEG</sequence>
<keyword evidence="2" id="KW-1185">Reference proteome</keyword>
<dbReference type="EMBL" id="JAHWGI010001033">
    <property type="protein sequence ID" value="KAK3921144.1"/>
    <property type="molecule type" value="Genomic_DNA"/>
</dbReference>
<protein>
    <submittedName>
        <fullName evidence="1">Uncharacterized protein</fullName>
    </submittedName>
</protein>
<evidence type="ECO:0000313" key="1">
    <source>
        <dbReference type="EMBL" id="KAK3921144.1"/>
    </source>
</evidence>
<dbReference type="AlphaFoldDB" id="A0AAE1HGY8"/>
<proteinExistence type="predicted"/>
<organism evidence="1 2">
    <name type="scientific">Frankliniella fusca</name>
    <dbReference type="NCBI Taxonomy" id="407009"/>
    <lineage>
        <taxon>Eukaryota</taxon>
        <taxon>Metazoa</taxon>
        <taxon>Ecdysozoa</taxon>
        <taxon>Arthropoda</taxon>
        <taxon>Hexapoda</taxon>
        <taxon>Insecta</taxon>
        <taxon>Pterygota</taxon>
        <taxon>Neoptera</taxon>
        <taxon>Paraneoptera</taxon>
        <taxon>Thysanoptera</taxon>
        <taxon>Terebrantia</taxon>
        <taxon>Thripoidea</taxon>
        <taxon>Thripidae</taxon>
        <taxon>Frankliniella</taxon>
    </lineage>
</organism>